<feature type="chain" id="PRO_5047138622" description="Lipoprotein" evidence="2">
    <location>
        <begin position="25"/>
        <end position="220"/>
    </location>
</feature>
<dbReference type="PROSITE" id="PS51257">
    <property type="entry name" value="PROKAR_LIPOPROTEIN"/>
    <property type="match status" value="1"/>
</dbReference>
<accession>A0ABT8GDB3</accession>
<evidence type="ECO:0000313" key="4">
    <source>
        <dbReference type="Proteomes" id="UP001172708"/>
    </source>
</evidence>
<sequence>MRLRHVLTMLASTSALALALTACAGDAAPDPAPVDATPSGGVDGTGTPVPTESGQGSSDAPAPPGADPYCDAADEGYLALTDLLDATDLKSAQTGVEDNGGDVDLMNDAADDMLAAMDRVVAAWTAAQERVGDSPWDDTSSAVPNDEAAESFTAYFEYLDAFARPEAQAAAGAATMEEYTNATITLLSAPGVAQTAAEGAGAIGTILEYTLERCGDLPST</sequence>
<evidence type="ECO:0000256" key="2">
    <source>
        <dbReference type="SAM" id="SignalP"/>
    </source>
</evidence>
<name>A0ABT8GDB3_9MICO</name>
<evidence type="ECO:0000313" key="3">
    <source>
        <dbReference type="EMBL" id="MDN4479414.1"/>
    </source>
</evidence>
<reference evidence="3" key="1">
    <citation type="submission" date="2023-06" db="EMBL/GenBank/DDBJ databases">
        <title>Egi l300058.</title>
        <authorList>
            <person name="Gao L."/>
            <person name="Fang B.-Z."/>
            <person name="Li W.-J."/>
        </authorList>
    </citation>
    <scope>NUCLEOTIDE SEQUENCE</scope>
    <source>
        <strain evidence="3">EGI L300058</strain>
    </source>
</reference>
<gene>
    <name evidence="3" type="ORF">QQX02_00570</name>
</gene>
<keyword evidence="4" id="KW-1185">Reference proteome</keyword>
<proteinExistence type="predicted"/>
<feature type="compositionally biased region" description="Low complexity" evidence="1">
    <location>
        <begin position="31"/>
        <end position="51"/>
    </location>
</feature>
<comment type="caution">
    <text evidence="3">The sequence shown here is derived from an EMBL/GenBank/DDBJ whole genome shotgun (WGS) entry which is preliminary data.</text>
</comment>
<dbReference type="RefSeq" id="WP_301140548.1">
    <property type="nucleotide sequence ID" value="NZ_JAUHQA010000001.1"/>
</dbReference>
<feature type="signal peptide" evidence="2">
    <location>
        <begin position="1"/>
        <end position="24"/>
    </location>
</feature>
<organism evidence="3 4">
    <name type="scientific">Demequina muriae</name>
    <dbReference type="NCBI Taxonomy" id="3051664"/>
    <lineage>
        <taxon>Bacteria</taxon>
        <taxon>Bacillati</taxon>
        <taxon>Actinomycetota</taxon>
        <taxon>Actinomycetes</taxon>
        <taxon>Micrococcales</taxon>
        <taxon>Demequinaceae</taxon>
        <taxon>Demequina</taxon>
    </lineage>
</organism>
<dbReference type="EMBL" id="JAUHQA010000001">
    <property type="protein sequence ID" value="MDN4479414.1"/>
    <property type="molecule type" value="Genomic_DNA"/>
</dbReference>
<dbReference type="Proteomes" id="UP001172708">
    <property type="component" value="Unassembled WGS sequence"/>
</dbReference>
<evidence type="ECO:0008006" key="5">
    <source>
        <dbReference type="Google" id="ProtNLM"/>
    </source>
</evidence>
<evidence type="ECO:0000256" key="1">
    <source>
        <dbReference type="SAM" id="MobiDB-lite"/>
    </source>
</evidence>
<keyword evidence="2" id="KW-0732">Signal</keyword>
<feature type="region of interest" description="Disordered" evidence="1">
    <location>
        <begin position="31"/>
        <end position="71"/>
    </location>
</feature>
<protein>
    <recommendedName>
        <fullName evidence="5">Lipoprotein</fullName>
    </recommendedName>
</protein>